<name>A0A5B9EFI9_9BACT</name>
<dbReference type="GO" id="GO:0005886">
    <property type="term" value="C:plasma membrane"/>
    <property type="evidence" value="ECO:0007669"/>
    <property type="project" value="UniProtKB-SubCell"/>
</dbReference>
<dbReference type="GO" id="GO:0055085">
    <property type="term" value="P:transmembrane transport"/>
    <property type="evidence" value="ECO:0007669"/>
    <property type="project" value="InterPro"/>
</dbReference>
<evidence type="ECO:0000256" key="4">
    <source>
        <dbReference type="ARBA" id="ARBA00023136"/>
    </source>
</evidence>
<feature type="transmembrane region" description="Helical" evidence="5">
    <location>
        <begin position="247"/>
        <end position="267"/>
    </location>
</feature>
<dbReference type="SUPFAM" id="SSF161098">
    <property type="entry name" value="MetI-like"/>
    <property type="match status" value="2"/>
</dbReference>
<keyword evidence="2 5" id="KW-0812">Transmembrane</keyword>
<sequence length="586" mass="64609">MIQLPAGFHLRRDTLARSVVVRRSWPVFLDLCVAGLLLACFYAVVQIARYWNSTPRTDFAISLSPHALPMYAFFSIVRIGFAYVLSLAFALTYGYIAAYTPRLEGLMLACLDILQSIPVLSFLPGVMLAMVALVPGHQLGIEMGAIILIFTGQAWNIAYSFYASLKAIPRELTEAARIYNFSPMQRFFHLELPFATIGLIWNSMVSVAGGWFFLMACEMFILGSRDFRLPGLGSYLQTAAASGDFRAITYGLLTMIAIIVATDQLLWRPLIAWSDKFKFEQTESSNRVSSPLLHLLQHSSAIRHLQQRTLRPVSEFFYRTSYKRRAAQHLQPASNSKVQKVLRYIAAGLFIGIVLFAATHAIVLLREVQPRQIGMIFLGAGATFLRVFAALLIGSAWTIPAGVAIGLHPRLARIAQPLAQIAASVPATAVFPVLLLAIVKAGGGLGIGSIALMLLGTQWYILFNVIAGAIAIPSDLREVGRLFRFSTVEKWKVIILPSIFPYLITGLVTASGGAWNASIVAEYFRLKNQTLSTFGLGAQISAATDAGQFPVLLWATIVMALIVVTINRLLWRPIYRIAETRYRLSA</sequence>
<keyword evidence="3 5" id="KW-1133">Transmembrane helix</keyword>
<feature type="transmembrane region" description="Helical" evidence="5">
    <location>
        <begin position="139"/>
        <end position="162"/>
    </location>
</feature>
<dbReference type="OrthoDB" id="9806809at2"/>
<dbReference type="EMBL" id="CP042806">
    <property type="protein sequence ID" value="QEE29540.1"/>
    <property type="molecule type" value="Genomic_DNA"/>
</dbReference>
<comment type="similarity">
    <text evidence="5">Belongs to the binding-protein-dependent transport system permease family.</text>
</comment>
<feature type="domain" description="ABC transmembrane type-1" evidence="6">
    <location>
        <begin position="72"/>
        <end position="271"/>
    </location>
</feature>
<dbReference type="InterPro" id="IPR035906">
    <property type="entry name" value="MetI-like_sf"/>
</dbReference>
<feature type="transmembrane region" description="Helical" evidence="5">
    <location>
        <begin position="108"/>
        <end position="133"/>
    </location>
</feature>
<proteinExistence type="inferred from homology"/>
<dbReference type="Gene3D" id="1.10.3720.10">
    <property type="entry name" value="MetI-like"/>
    <property type="match status" value="2"/>
</dbReference>
<evidence type="ECO:0000313" key="7">
    <source>
        <dbReference type="EMBL" id="QEE29540.1"/>
    </source>
</evidence>
<dbReference type="RefSeq" id="WP_147648732.1">
    <property type="nucleotide sequence ID" value="NZ_CP042806.1"/>
</dbReference>
<dbReference type="AlphaFoldDB" id="A0A5B9EFI9"/>
<dbReference type="InterPro" id="IPR000515">
    <property type="entry name" value="MetI-like"/>
</dbReference>
<keyword evidence="4 5" id="KW-0472">Membrane</keyword>
<feature type="transmembrane region" description="Helical" evidence="5">
    <location>
        <begin position="418"/>
        <end position="439"/>
    </location>
</feature>
<feature type="transmembrane region" description="Helical" evidence="5">
    <location>
        <begin position="27"/>
        <end position="51"/>
    </location>
</feature>
<keyword evidence="8" id="KW-1185">Reference proteome</keyword>
<organism evidence="7 8">
    <name type="scientific">Terriglobus albidus</name>
    <dbReference type="NCBI Taxonomy" id="1592106"/>
    <lineage>
        <taxon>Bacteria</taxon>
        <taxon>Pseudomonadati</taxon>
        <taxon>Acidobacteriota</taxon>
        <taxon>Terriglobia</taxon>
        <taxon>Terriglobales</taxon>
        <taxon>Acidobacteriaceae</taxon>
        <taxon>Terriglobus</taxon>
    </lineage>
</organism>
<evidence type="ECO:0000313" key="8">
    <source>
        <dbReference type="Proteomes" id="UP000321820"/>
    </source>
</evidence>
<feature type="transmembrane region" description="Helical" evidence="5">
    <location>
        <begin position="71"/>
        <end position="96"/>
    </location>
</feature>
<dbReference type="PANTHER" id="PTHR42744">
    <property type="entry name" value="BINDING-PROTEIN-DEPENDENT TRANSPORT SYSTEMS INNER MEMBRANE COMPONENT"/>
    <property type="match status" value="1"/>
</dbReference>
<dbReference type="Pfam" id="PF00528">
    <property type="entry name" value="BPD_transp_1"/>
    <property type="match status" value="2"/>
</dbReference>
<dbReference type="PANTHER" id="PTHR42744:SF1">
    <property type="entry name" value="BINDING-PROTEIN-DEPENDENT TRANSPORT SYSTEMS INNER MEMBRANE COMPONENT"/>
    <property type="match status" value="1"/>
</dbReference>
<feature type="transmembrane region" description="Helical" evidence="5">
    <location>
        <begin position="445"/>
        <end position="472"/>
    </location>
</feature>
<accession>A0A5B9EFI9</accession>
<keyword evidence="5" id="KW-0813">Transport</keyword>
<feature type="transmembrane region" description="Helical" evidence="5">
    <location>
        <begin position="192"/>
        <end position="214"/>
    </location>
</feature>
<evidence type="ECO:0000256" key="5">
    <source>
        <dbReference type="RuleBase" id="RU363032"/>
    </source>
</evidence>
<dbReference type="PROSITE" id="PS50928">
    <property type="entry name" value="ABC_TM1"/>
    <property type="match status" value="2"/>
</dbReference>
<feature type="transmembrane region" description="Helical" evidence="5">
    <location>
        <begin position="493"/>
        <end position="515"/>
    </location>
</feature>
<gene>
    <name evidence="7" type="ORF">FTW19_16975</name>
</gene>
<comment type="subcellular location">
    <subcellularLocation>
        <location evidence="1 5">Cell membrane</location>
        <topology evidence="1 5">Multi-pass membrane protein</topology>
    </subcellularLocation>
</comment>
<protein>
    <submittedName>
        <fullName evidence="7">ABC transporter permease subunit</fullName>
    </submittedName>
</protein>
<feature type="transmembrane region" description="Helical" evidence="5">
    <location>
        <begin position="551"/>
        <end position="571"/>
    </location>
</feature>
<feature type="domain" description="ABC transmembrane type-1" evidence="6">
    <location>
        <begin position="380"/>
        <end position="570"/>
    </location>
</feature>
<evidence type="ECO:0000256" key="1">
    <source>
        <dbReference type="ARBA" id="ARBA00004651"/>
    </source>
</evidence>
<evidence type="ECO:0000256" key="3">
    <source>
        <dbReference type="ARBA" id="ARBA00022989"/>
    </source>
</evidence>
<dbReference type="Proteomes" id="UP000321820">
    <property type="component" value="Chromosome"/>
</dbReference>
<feature type="transmembrane region" description="Helical" evidence="5">
    <location>
        <begin position="341"/>
        <end position="363"/>
    </location>
</feature>
<evidence type="ECO:0000256" key="2">
    <source>
        <dbReference type="ARBA" id="ARBA00022692"/>
    </source>
</evidence>
<reference evidence="7 8" key="1">
    <citation type="submission" date="2019-08" db="EMBL/GenBank/DDBJ databases">
        <title>Complete genome sequence of Terriglobus albidus strain ORNL.</title>
        <authorList>
            <person name="Podar M."/>
        </authorList>
    </citation>
    <scope>NUCLEOTIDE SEQUENCE [LARGE SCALE GENOMIC DNA]</scope>
    <source>
        <strain evidence="7 8">ORNL</strain>
    </source>
</reference>
<dbReference type="CDD" id="cd06261">
    <property type="entry name" value="TM_PBP2"/>
    <property type="match status" value="2"/>
</dbReference>
<dbReference type="KEGG" id="talb:FTW19_16975"/>
<evidence type="ECO:0000259" key="6">
    <source>
        <dbReference type="PROSITE" id="PS50928"/>
    </source>
</evidence>
<feature type="transmembrane region" description="Helical" evidence="5">
    <location>
        <begin position="383"/>
        <end position="406"/>
    </location>
</feature>